<evidence type="ECO:0000313" key="3">
    <source>
        <dbReference type="Proteomes" id="UP001519272"/>
    </source>
</evidence>
<evidence type="ECO:0000256" key="1">
    <source>
        <dbReference type="SAM" id="Phobius"/>
    </source>
</evidence>
<gene>
    <name evidence="2" type="ORF">J2Z32_002034</name>
</gene>
<dbReference type="Proteomes" id="UP001519272">
    <property type="component" value="Unassembled WGS sequence"/>
</dbReference>
<evidence type="ECO:0008006" key="4">
    <source>
        <dbReference type="Google" id="ProtNLM"/>
    </source>
</evidence>
<accession>A0ABS4FS47</accession>
<keyword evidence="1" id="KW-0472">Membrane</keyword>
<keyword evidence="3" id="KW-1185">Reference proteome</keyword>
<dbReference type="EMBL" id="JAGGKG010000008">
    <property type="protein sequence ID" value="MBP1905404.1"/>
    <property type="molecule type" value="Genomic_DNA"/>
</dbReference>
<sequence length="141" mass="16396">MHKVLKLSIVSLFNAFILYLFFLPMGNYYRLERITGWTGGEITLLSNAFCFILIIISSTTLYFLVKKYLKQGVYKYWLTLSWIPFYIGLLWLNVWLIPITEAGERPAPVTGLLMLFAWILYPFYLLLITVVADTSVKEGYS</sequence>
<keyword evidence="1" id="KW-1133">Transmembrane helix</keyword>
<feature type="transmembrane region" description="Helical" evidence="1">
    <location>
        <begin position="109"/>
        <end position="132"/>
    </location>
</feature>
<comment type="caution">
    <text evidence="2">The sequence shown here is derived from an EMBL/GenBank/DDBJ whole genome shotgun (WGS) entry which is preliminary data.</text>
</comment>
<feature type="transmembrane region" description="Helical" evidence="1">
    <location>
        <begin position="77"/>
        <end position="97"/>
    </location>
</feature>
<keyword evidence="1" id="KW-0812">Transmembrane</keyword>
<evidence type="ECO:0000313" key="2">
    <source>
        <dbReference type="EMBL" id="MBP1905404.1"/>
    </source>
</evidence>
<proteinExistence type="predicted"/>
<name>A0ABS4FS47_9BACL</name>
<feature type="transmembrane region" description="Helical" evidence="1">
    <location>
        <begin position="7"/>
        <end position="24"/>
    </location>
</feature>
<organism evidence="2 3">
    <name type="scientific">Paenibacillus turicensis</name>
    <dbReference type="NCBI Taxonomy" id="160487"/>
    <lineage>
        <taxon>Bacteria</taxon>
        <taxon>Bacillati</taxon>
        <taxon>Bacillota</taxon>
        <taxon>Bacilli</taxon>
        <taxon>Bacillales</taxon>
        <taxon>Paenibacillaceae</taxon>
        <taxon>Paenibacillus</taxon>
    </lineage>
</organism>
<feature type="transmembrane region" description="Helical" evidence="1">
    <location>
        <begin position="44"/>
        <end position="65"/>
    </location>
</feature>
<protein>
    <recommendedName>
        <fullName evidence="4">DUF2569 domain-containing protein</fullName>
    </recommendedName>
</protein>
<dbReference type="RefSeq" id="WP_210089027.1">
    <property type="nucleotide sequence ID" value="NZ_JAGGKG010000008.1"/>
</dbReference>
<reference evidence="2 3" key="1">
    <citation type="submission" date="2021-03" db="EMBL/GenBank/DDBJ databases">
        <title>Genomic Encyclopedia of Type Strains, Phase IV (KMG-IV): sequencing the most valuable type-strain genomes for metagenomic binning, comparative biology and taxonomic classification.</title>
        <authorList>
            <person name="Goeker M."/>
        </authorList>
    </citation>
    <scope>NUCLEOTIDE SEQUENCE [LARGE SCALE GENOMIC DNA]</scope>
    <source>
        <strain evidence="2 3">DSM 14349</strain>
    </source>
</reference>